<feature type="domain" description="N-acyl amino acid synthase FeeM catalytic core" evidence="1">
    <location>
        <begin position="36"/>
        <end position="192"/>
    </location>
</feature>
<reference evidence="2" key="2">
    <citation type="submission" date="2021-08" db="EMBL/GenBank/DDBJ databases">
        <authorList>
            <person name="Tani A."/>
            <person name="Ola A."/>
            <person name="Ogura Y."/>
            <person name="Katsura K."/>
            <person name="Hayashi T."/>
        </authorList>
    </citation>
    <scope>NUCLEOTIDE SEQUENCE</scope>
    <source>
        <strain evidence="2">DSM 17168</strain>
    </source>
</reference>
<name>A0ABQ4SL16_9HYPH</name>
<dbReference type="Gene3D" id="3.40.630.30">
    <property type="match status" value="1"/>
</dbReference>
<gene>
    <name evidence="2" type="ORF">GMJLKIPL_5827</name>
</gene>
<proteinExistence type="predicted"/>
<organism evidence="2 3">
    <name type="scientific">Methylobacterium isbiliense</name>
    <dbReference type="NCBI Taxonomy" id="315478"/>
    <lineage>
        <taxon>Bacteria</taxon>
        <taxon>Pseudomonadati</taxon>
        <taxon>Pseudomonadota</taxon>
        <taxon>Alphaproteobacteria</taxon>
        <taxon>Hyphomicrobiales</taxon>
        <taxon>Methylobacteriaceae</taxon>
        <taxon>Methylobacterium</taxon>
    </lineage>
</organism>
<comment type="caution">
    <text evidence="2">The sequence shown here is derived from an EMBL/GenBank/DDBJ whole genome shotgun (WGS) entry which is preliminary data.</text>
</comment>
<keyword evidence="3" id="KW-1185">Reference proteome</keyword>
<accession>A0ABQ4SL16</accession>
<sequence>MSSINAARQQGLNVRAKSLLSRVTYRRAVDEDDRDDIFRLRYDAYLREGAIDACAAERFHDPVDEQDNTFLYGVYVDDELAGSIRLSITLPRHQALPTTAVFPEIVGPKIAAGAVIVDPTRFVARHTISRHLPELPYLTLRLAWLAMEHFDGDWILLAIRPEHRGFYRRYWSAVEVCEARPYPKLAKPVGLSVVDYRAVRNQVLERHPFLASTASERVGLFEPAMPLLPQAGLPGHVWQVEPRPAGAGLGL</sequence>
<dbReference type="InterPro" id="IPR054597">
    <property type="entry name" value="FeeM_cat"/>
</dbReference>
<evidence type="ECO:0000313" key="2">
    <source>
        <dbReference type="EMBL" id="GJE03870.1"/>
    </source>
</evidence>
<dbReference type="RefSeq" id="WP_238241246.1">
    <property type="nucleotide sequence ID" value="NZ_BPQQ01000095.1"/>
</dbReference>
<dbReference type="Proteomes" id="UP001055153">
    <property type="component" value="Unassembled WGS sequence"/>
</dbReference>
<protein>
    <recommendedName>
        <fullName evidence="1">N-acyl amino acid synthase FeeM catalytic core domain-containing protein</fullName>
    </recommendedName>
</protein>
<dbReference type="EMBL" id="BPQQ01000095">
    <property type="protein sequence ID" value="GJE03870.1"/>
    <property type="molecule type" value="Genomic_DNA"/>
</dbReference>
<dbReference type="SUPFAM" id="SSF55729">
    <property type="entry name" value="Acyl-CoA N-acyltransferases (Nat)"/>
    <property type="match status" value="1"/>
</dbReference>
<dbReference type="InterPro" id="IPR016181">
    <property type="entry name" value="Acyl_CoA_acyltransferase"/>
</dbReference>
<evidence type="ECO:0000259" key="1">
    <source>
        <dbReference type="Pfam" id="PF21926"/>
    </source>
</evidence>
<evidence type="ECO:0000313" key="3">
    <source>
        <dbReference type="Proteomes" id="UP001055153"/>
    </source>
</evidence>
<dbReference type="Pfam" id="PF21926">
    <property type="entry name" value="FeeM"/>
    <property type="match status" value="1"/>
</dbReference>
<reference evidence="2" key="1">
    <citation type="journal article" date="2021" name="Front. Microbiol.">
        <title>Comprehensive Comparative Genomics and Phenotyping of Methylobacterium Species.</title>
        <authorList>
            <person name="Alessa O."/>
            <person name="Ogura Y."/>
            <person name="Fujitani Y."/>
            <person name="Takami H."/>
            <person name="Hayashi T."/>
            <person name="Sahin N."/>
            <person name="Tani A."/>
        </authorList>
    </citation>
    <scope>NUCLEOTIDE SEQUENCE</scope>
    <source>
        <strain evidence="2">DSM 17168</strain>
    </source>
</reference>